<dbReference type="Pfam" id="PF07589">
    <property type="entry name" value="PEP-CTERM"/>
    <property type="match status" value="1"/>
</dbReference>
<feature type="chain" id="PRO_5021963323" evidence="1">
    <location>
        <begin position="28"/>
        <end position="218"/>
    </location>
</feature>
<dbReference type="RefSeq" id="WP_144335131.1">
    <property type="nucleotide sequence ID" value="NZ_VJWA01000002.1"/>
</dbReference>
<feature type="signal peptide" evidence="1">
    <location>
        <begin position="1"/>
        <end position="27"/>
    </location>
</feature>
<gene>
    <name evidence="3" type="ORF">FMM06_14975</name>
</gene>
<dbReference type="Proteomes" id="UP000317894">
    <property type="component" value="Unassembled WGS sequence"/>
</dbReference>
<keyword evidence="1" id="KW-0732">Signal</keyword>
<protein>
    <submittedName>
        <fullName evidence="3">PEP-CTERM sorting domain-containing protein</fullName>
    </submittedName>
</protein>
<dbReference type="OrthoDB" id="7562052at2"/>
<keyword evidence="4" id="KW-1185">Reference proteome</keyword>
<evidence type="ECO:0000313" key="3">
    <source>
        <dbReference type="EMBL" id="TRW14961.1"/>
    </source>
</evidence>
<reference evidence="3 4" key="1">
    <citation type="submission" date="2019-07" db="EMBL/GenBank/DDBJ databases">
        <title>Novel species isolated from glacier.</title>
        <authorList>
            <person name="Liu Q."/>
            <person name="Xin Y.-H."/>
        </authorList>
    </citation>
    <scope>NUCLEOTIDE SEQUENCE [LARGE SCALE GENOMIC DNA]</scope>
    <source>
        <strain evidence="3 4">LB1R16</strain>
    </source>
</reference>
<organism evidence="3 4">
    <name type="scientific">Glacieibacterium frigidum</name>
    <dbReference type="NCBI Taxonomy" id="2593303"/>
    <lineage>
        <taxon>Bacteria</taxon>
        <taxon>Pseudomonadati</taxon>
        <taxon>Pseudomonadota</taxon>
        <taxon>Alphaproteobacteria</taxon>
        <taxon>Sphingomonadales</taxon>
        <taxon>Sphingosinicellaceae</taxon>
        <taxon>Glacieibacterium</taxon>
    </lineage>
</organism>
<sequence>MTVSARTRSIRAALVAAALFVPSLASALTVTGGDTRVAFNAGALTGLTAGVTGGATVTGPGLTVNFPIIGGFLDAALAGQIRHDGSGITLSNGTNTLALGNFVIDTTASILFGDAALNDTTLGTNLALFGFDLTSISVAQLTDLDNPLLGLQLTSTAAGALTAAFGVGDLTGATLGNAATAPAIAAVPEPGTWAMLIIGFGAVGALARRTRARPLQTV</sequence>
<comment type="caution">
    <text evidence="3">The sequence shown here is derived from an EMBL/GenBank/DDBJ whole genome shotgun (WGS) entry which is preliminary data.</text>
</comment>
<dbReference type="InterPro" id="IPR013424">
    <property type="entry name" value="Ice-binding_C"/>
</dbReference>
<evidence type="ECO:0000313" key="4">
    <source>
        <dbReference type="Proteomes" id="UP000317894"/>
    </source>
</evidence>
<feature type="domain" description="Ice-binding protein C-terminal" evidence="2">
    <location>
        <begin position="186"/>
        <end position="209"/>
    </location>
</feature>
<dbReference type="NCBIfam" id="TIGR02595">
    <property type="entry name" value="PEP_CTERM"/>
    <property type="match status" value="1"/>
</dbReference>
<evidence type="ECO:0000259" key="2">
    <source>
        <dbReference type="Pfam" id="PF07589"/>
    </source>
</evidence>
<evidence type="ECO:0000256" key="1">
    <source>
        <dbReference type="SAM" id="SignalP"/>
    </source>
</evidence>
<proteinExistence type="predicted"/>
<dbReference type="AlphaFoldDB" id="A0A552U9R3"/>
<dbReference type="EMBL" id="VJWA01000002">
    <property type="protein sequence ID" value="TRW14961.1"/>
    <property type="molecule type" value="Genomic_DNA"/>
</dbReference>
<name>A0A552U9R3_9SPHN</name>
<dbReference type="NCBIfam" id="NF035944">
    <property type="entry name" value="PEPxxWA-CTERM"/>
    <property type="match status" value="1"/>
</dbReference>
<accession>A0A552U9R3</accession>